<evidence type="ECO:0000256" key="1">
    <source>
        <dbReference type="ARBA" id="ARBA00023157"/>
    </source>
</evidence>
<evidence type="ECO:0000313" key="6">
    <source>
        <dbReference type="EMBL" id="KAK3087134.1"/>
    </source>
</evidence>
<dbReference type="Proteomes" id="UP001186944">
    <property type="component" value="Unassembled WGS sequence"/>
</dbReference>
<dbReference type="PANTHER" id="PTHR10157">
    <property type="entry name" value="DOPAMINE BETA HYDROXYLASE RELATED"/>
    <property type="match status" value="1"/>
</dbReference>
<dbReference type="InterPro" id="IPR024548">
    <property type="entry name" value="Cu2_monoox_C"/>
</dbReference>
<feature type="domain" description="Temptin Cys/Cys disulfide" evidence="5">
    <location>
        <begin position="67"/>
        <end position="161"/>
    </location>
</feature>
<dbReference type="InterPro" id="IPR008977">
    <property type="entry name" value="PHM/PNGase_F_dom_sf"/>
</dbReference>
<dbReference type="EMBL" id="VSWD01000011">
    <property type="protein sequence ID" value="KAK3087134.1"/>
    <property type="molecule type" value="Genomic_DNA"/>
</dbReference>
<name>A0AA89BY94_PINIB</name>
<dbReference type="Pfam" id="PF24784">
    <property type="entry name" value="Temptin_C"/>
    <property type="match status" value="1"/>
</dbReference>
<protein>
    <submittedName>
        <fullName evidence="6">Uncharacterized protein</fullName>
    </submittedName>
</protein>
<evidence type="ECO:0000259" key="4">
    <source>
        <dbReference type="Pfam" id="PF03712"/>
    </source>
</evidence>
<sequence>MIESFISWLTEEQEVQHTNSVEFTNHNVHDSADEFIRERQLHHEFFNVRSAKTLMTLFLLIRPTFEYPNFKNFLPNGDKVQNPCKLGSIWKGVGHRKPEGGGPRNPFGLLFQRYKKWTSRVCDQDSDNDGITNGEELGDPYCEWSMGKAPLRTHNITHPGICEPMDSAHCRKQNAWLECNEGEQSEDCKALSSSGVRRKSLRFPLTTIPAQETSYYCQILVFPQDNDYHIIGTRPLIDNKDITHHILLFGCNEKKGPVGVTSQPYRCGMLAHRYCNEIIGTWTIGSKGDCYHDNEGFRIGLRGFRKAALQVHWNNPNLYENQKDRSGLQIYFTPYLRRHDAGMLLVGQEYLEIPPGKKSVRFDSLCSSECTHHLLKGPVHITRAINHMHYLGMKQEIAIYRNGSLMKKLTDESSYDYDSPLIKSFNPAVLMEPGDEIRTTCVFSSINKTKTVYFGDGTNDEMCYGFLNYHPAKNIQFPHCTTWKSVEKCIRYVPEFKGKYGDCEWYNFITFNSNQSRGFVDSINRTCSENEDTCSNACAKELNKFREHSCMAGDLGEFIRFRWKYQYLPLYPEMQKALSSTFSKQKQQFVLRVFVQPSNASKHFYDFFVLSALLFVALLS</sequence>
<evidence type="ECO:0000259" key="3">
    <source>
        <dbReference type="Pfam" id="PF01082"/>
    </source>
</evidence>
<dbReference type="Gene3D" id="2.60.120.310">
    <property type="entry name" value="Copper type II, ascorbate-dependent monooxygenase, N-terminal domain"/>
    <property type="match status" value="1"/>
</dbReference>
<evidence type="ECO:0000259" key="5">
    <source>
        <dbReference type="Pfam" id="PF24784"/>
    </source>
</evidence>
<dbReference type="GO" id="GO:0005507">
    <property type="term" value="F:copper ion binding"/>
    <property type="evidence" value="ECO:0007669"/>
    <property type="project" value="InterPro"/>
</dbReference>
<comment type="caution">
    <text evidence="6">The sequence shown here is derived from an EMBL/GenBank/DDBJ whole genome shotgun (WGS) entry which is preliminary data.</text>
</comment>
<dbReference type="InterPro" id="IPR014784">
    <property type="entry name" value="Cu2_ascorb_mOase-like_C"/>
</dbReference>
<feature type="domain" description="Copper type II ascorbate-dependent monooxygenase C-terminal" evidence="4">
    <location>
        <begin position="340"/>
        <end position="483"/>
    </location>
</feature>
<dbReference type="InterPro" id="IPR000323">
    <property type="entry name" value="Cu2_ascorb_mOase_N"/>
</dbReference>
<dbReference type="Pfam" id="PF01082">
    <property type="entry name" value="Cu2_monooxygen"/>
    <property type="match status" value="1"/>
</dbReference>
<proteinExistence type="predicted"/>
<evidence type="ECO:0000256" key="2">
    <source>
        <dbReference type="ARBA" id="ARBA00023180"/>
    </source>
</evidence>
<dbReference type="GO" id="GO:0004500">
    <property type="term" value="F:dopamine beta-monooxygenase activity"/>
    <property type="evidence" value="ECO:0007669"/>
    <property type="project" value="InterPro"/>
</dbReference>
<gene>
    <name evidence="6" type="ORF">FSP39_002131</name>
</gene>
<dbReference type="PANTHER" id="PTHR10157:SF23">
    <property type="entry name" value="MOXD1 HOMOLOG 1"/>
    <property type="match status" value="1"/>
</dbReference>
<dbReference type="InterPro" id="IPR000945">
    <property type="entry name" value="DBH-like"/>
</dbReference>
<keyword evidence="1" id="KW-1015">Disulfide bond</keyword>
<accession>A0AA89BY94</accession>
<reference evidence="6" key="1">
    <citation type="submission" date="2019-08" db="EMBL/GenBank/DDBJ databases">
        <title>The improved chromosome-level genome for the pearl oyster Pinctada fucata martensii using PacBio sequencing and Hi-C.</title>
        <authorList>
            <person name="Zheng Z."/>
        </authorList>
    </citation>
    <scope>NUCLEOTIDE SEQUENCE</scope>
    <source>
        <strain evidence="6">ZZ-2019</strain>
        <tissue evidence="6">Adductor muscle</tissue>
    </source>
</reference>
<dbReference type="InterPro" id="IPR036939">
    <property type="entry name" value="Cu2_ascorb_mOase_N_sf"/>
</dbReference>
<dbReference type="AlphaFoldDB" id="A0AA89BY94"/>
<dbReference type="Pfam" id="PF03712">
    <property type="entry name" value="Cu2_monoox_C"/>
    <property type="match status" value="1"/>
</dbReference>
<feature type="domain" description="Copper type II ascorbate-dependent monooxygenase N-terminal" evidence="3">
    <location>
        <begin position="203"/>
        <end position="318"/>
    </location>
</feature>
<keyword evidence="2" id="KW-0325">Glycoprotein</keyword>
<dbReference type="SUPFAM" id="SSF49742">
    <property type="entry name" value="PHM/PNGase F"/>
    <property type="match status" value="2"/>
</dbReference>
<dbReference type="Gene3D" id="2.60.120.230">
    <property type="match status" value="1"/>
</dbReference>
<organism evidence="6 7">
    <name type="scientific">Pinctada imbricata</name>
    <name type="common">Atlantic pearl-oyster</name>
    <name type="synonym">Pinctada martensii</name>
    <dbReference type="NCBI Taxonomy" id="66713"/>
    <lineage>
        <taxon>Eukaryota</taxon>
        <taxon>Metazoa</taxon>
        <taxon>Spiralia</taxon>
        <taxon>Lophotrochozoa</taxon>
        <taxon>Mollusca</taxon>
        <taxon>Bivalvia</taxon>
        <taxon>Autobranchia</taxon>
        <taxon>Pteriomorphia</taxon>
        <taxon>Pterioida</taxon>
        <taxon>Pterioidea</taxon>
        <taxon>Pteriidae</taxon>
        <taxon>Pinctada</taxon>
    </lineage>
</organism>
<evidence type="ECO:0000313" key="7">
    <source>
        <dbReference type="Proteomes" id="UP001186944"/>
    </source>
</evidence>
<keyword evidence="7" id="KW-1185">Reference proteome</keyword>
<dbReference type="InterPro" id="IPR057626">
    <property type="entry name" value="S-S_Temptin"/>
</dbReference>